<proteinExistence type="inferred from homology"/>
<feature type="chain" id="PRO_5044323855" evidence="2">
    <location>
        <begin position="23"/>
        <end position="486"/>
    </location>
</feature>
<dbReference type="PANTHER" id="PTHR36842:SF1">
    <property type="entry name" value="PROTEIN TOLB"/>
    <property type="match status" value="1"/>
</dbReference>
<reference evidence="3" key="1">
    <citation type="submission" date="2024-07" db="EMBL/GenBank/DDBJ databases">
        <title>Complete genome sequence of Prevotella sp. YM-2024 GTC17254.</title>
        <authorList>
            <person name="Hayashi M."/>
            <person name="Muto Y."/>
            <person name="Tanaka K."/>
            <person name="Niwa H."/>
        </authorList>
    </citation>
    <scope>NUCLEOTIDE SEQUENCE</scope>
    <source>
        <strain evidence="3">GTC17254</strain>
    </source>
</reference>
<dbReference type="SUPFAM" id="SSF82171">
    <property type="entry name" value="DPP6 N-terminal domain-like"/>
    <property type="match status" value="1"/>
</dbReference>
<name>A0AB33IW77_9BACT</name>
<organism evidence="3">
    <name type="scientific">Prevotella sp. GTC17254</name>
    <dbReference type="NCBI Taxonomy" id="3236794"/>
    <lineage>
        <taxon>Bacteria</taxon>
        <taxon>Pseudomonadati</taxon>
        <taxon>Bacteroidota</taxon>
        <taxon>Bacteroidia</taxon>
        <taxon>Bacteroidales</taxon>
        <taxon>Prevotellaceae</taxon>
        <taxon>Prevotella</taxon>
    </lineage>
</organism>
<dbReference type="AlphaFoldDB" id="A0AB33IW77"/>
<dbReference type="PROSITE" id="PS51257">
    <property type="entry name" value="PROKAR_LIPOPROTEIN"/>
    <property type="match status" value="1"/>
</dbReference>
<dbReference type="PANTHER" id="PTHR36842">
    <property type="entry name" value="PROTEIN TOLB HOMOLOG"/>
    <property type="match status" value="1"/>
</dbReference>
<evidence type="ECO:0000256" key="2">
    <source>
        <dbReference type="SAM" id="SignalP"/>
    </source>
</evidence>
<comment type="similarity">
    <text evidence="1">Belongs to the TolB family.</text>
</comment>
<evidence type="ECO:0000256" key="1">
    <source>
        <dbReference type="ARBA" id="ARBA00009820"/>
    </source>
</evidence>
<accession>A0AB33IW77</accession>
<evidence type="ECO:0000313" key="3">
    <source>
        <dbReference type="EMBL" id="BFO73839.1"/>
    </source>
</evidence>
<dbReference type="EMBL" id="AP035786">
    <property type="protein sequence ID" value="BFO73839.1"/>
    <property type="molecule type" value="Genomic_DNA"/>
</dbReference>
<feature type="signal peptide" evidence="2">
    <location>
        <begin position="1"/>
        <end position="22"/>
    </location>
</feature>
<dbReference type="InterPro" id="IPR011042">
    <property type="entry name" value="6-blade_b-propeller_TolB-like"/>
</dbReference>
<dbReference type="Pfam" id="PF07676">
    <property type="entry name" value="PD40"/>
    <property type="match status" value="4"/>
</dbReference>
<sequence length="486" mass="55890">MKHPISIISLALLLLSACTSYHQPDSISYKTPAIYPDYTDITMPANIAPMNFEIQQKGDAYQTEIGIVGQETTILVQDDKPAVDIPLDDWKPFLAQAAGKQIYFRISVEQQGKWTRYRDLVNTVSPDSIDSYMVYRLLYPGYELWNEMGIYQRDLSTFEQSPVMENSNFNHQCINCHSFSQHSSDKMMVHIRGKQGGTIIYRNGHIEKIEPKPEGFKRGATYPSWHPDGRYIAFSSNEVQQFFHSAGTKPIEVSDLAADLMIYDVEKHQTFTDSIVYNDTYYETFPFWAPDGKTLYFCRAKAMDRQLRLDSIRYDLCSVRFNKQTGHLDSLQVVFPASAQGKSVSFPVASPDGRYLMFTLSAYGNFSIWHPESDLWLLDMTTGKARPLSEVNSNSVDSWHCWSSSGRWFTFSSKRGDGLWARPYFSHFDPKTGRATKPFILPQRDPHYYGSFMYTYNRPELVRTKIDYGKMMEQAVSTEAIQATRR</sequence>
<protein>
    <submittedName>
        <fullName evidence="3">PD40 domain-containing protein</fullName>
    </submittedName>
</protein>
<dbReference type="Gene3D" id="2.120.10.30">
    <property type="entry name" value="TolB, C-terminal domain"/>
    <property type="match status" value="2"/>
</dbReference>
<dbReference type="InterPro" id="IPR011659">
    <property type="entry name" value="WD40"/>
</dbReference>
<keyword evidence="2" id="KW-0732">Signal</keyword>
<gene>
    <name evidence="3" type="ORF">GTC17254_14360</name>
</gene>